<organism evidence="1 2">
    <name type="scientific">Phytophthora nicotianae P1976</name>
    <dbReference type="NCBI Taxonomy" id="1317066"/>
    <lineage>
        <taxon>Eukaryota</taxon>
        <taxon>Sar</taxon>
        <taxon>Stramenopiles</taxon>
        <taxon>Oomycota</taxon>
        <taxon>Peronosporomycetes</taxon>
        <taxon>Peronosporales</taxon>
        <taxon>Peronosporaceae</taxon>
        <taxon>Phytophthora</taxon>
    </lineage>
</organism>
<accession>A0A080Z5H6</accession>
<comment type="caution">
    <text evidence="1">The sequence shown here is derived from an EMBL/GenBank/DDBJ whole genome shotgun (WGS) entry which is preliminary data.</text>
</comment>
<protein>
    <submittedName>
        <fullName evidence="1">Uncharacterized protein</fullName>
    </submittedName>
</protein>
<evidence type="ECO:0000313" key="1">
    <source>
        <dbReference type="EMBL" id="ETO61887.1"/>
    </source>
</evidence>
<dbReference type="Proteomes" id="UP000028582">
    <property type="component" value="Unassembled WGS sequence"/>
</dbReference>
<dbReference type="AlphaFoldDB" id="A0A080Z5H6"/>
<name>A0A080Z5H6_PHYNI</name>
<dbReference type="EMBL" id="ANJA01003699">
    <property type="protein sequence ID" value="ETO61887.1"/>
    <property type="molecule type" value="Genomic_DNA"/>
</dbReference>
<evidence type="ECO:0000313" key="2">
    <source>
        <dbReference type="Proteomes" id="UP000028582"/>
    </source>
</evidence>
<gene>
    <name evidence="1" type="ORF">F444_20155</name>
</gene>
<sequence length="97" mass="10509">MTGRAGAHGNAHFAQLKHLEKAPGNYWYCECRYCQAAFFNCESAEVQALQSVSTSTNVSVIDSIDSSSFYNGNGDGAPCNKFGDSVSRCDTRSGRKK</sequence>
<proteinExistence type="predicted"/>
<reference evidence="1 2" key="1">
    <citation type="submission" date="2013-11" db="EMBL/GenBank/DDBJ databases">
        <title>The Genome Sequence of Phytophthora parasitica P1976.</title>
        <authorList>
            <consortium name="The Broad Institute Genomics Platform"/>
            <person name="Russ C."/>
            <person name="Tyler B."/>
            <person name="Panabieres F."/>
            <person name="Shan W."/>
            <person name="Tripathy S."/>
            <person name="Grunwald N."/>
            <person name="Machado M."/>
            <person name="Johnson C.S."/>
            <person name="Walker B."/>
            <person name="Young S."/>
            <person name="Zeng Q."/>
            <person name="Gargeya S."/>
            <person name="Fitzgerald M."/>
            <person name="Haas B."/>
            <person name="Abouelleil A."/>
            <person name="Allen A.W."/>
            <person name="Alvarado L."/>
            <person name="Arachchi H.M."/>
            <person name="Berlin A.M."/>
            <person name="Chapman S.B."/>
            <person name="Gainer-Dewar J."/>
            <person name="Goldberg J."/>
            <person name="Griggs A."/>
            <person name="Gujja S."/>
            <person name="Hansen M."/>
            <person name="Howarth C."/>
            <person name="Imamovic A."/>
            <person name="Ireland A."/>
            <person name="Larimer J."/>
            <person name="McCowan C."/>
            <person name="Murphy C."/>
            <person name="Pearson M."/>
            <person name="Poon T.W."/>
            <person name="Priest M."/>
            <person name="Roberts A."/>
            <person name="Saif S."/>
            <person name="Shea T."/>
            <person name="Sisk P."/>
            <person name="Sykes S."/>
            <person name="Wortman J."/>
            <person name="Nusbaum C."/>
            <person name="Birren B."/>
        </authorList>
    </citation>
    <scope>NUCLEOTIDE SEQUENCE [LARGE SCALE GENOMIC DNA]</scope>
    <source>
        <strain evidence="1 2">P1976</strain>
    </source>
</reference>